<keyword evidence="2" id="KW-1185">Reference proteome</keyword>
<dbReference type="Proteomes" id="UP001060085">
    <property type="component" value="Linkage Group LG01"/>
</dbReference>
<dbReference type="EMBL" id="CM044701">
    <property type="protein sequence ID" value="KAI5683775.1"/>
    <property type="molecule type" value="Genomic_DNA"/>
</dbReference>
<evidence type="ECO:0000313" key="1">
    <source>
        <dbReference type="EMBL" id="KAI5683775.1"/>
    </source>
</evidence>
<gene>
    <name evidence="1" type="ORF">M9H77_05003</name>
</gene>
<name>A0ACC0CFV1_CATRO</name>
<reference evidence="2" key="1">
    <citation type="journal article" date="2023" name="Nat. Plants">
        <title>Single-cell RNA sequencing provides a high-resolution roadmap for understanding the multicellular compartmentation of specialized metabolism.</title>
        <authorList>
            <person name="Sun S."/>
            <person name="Shen X."/>
            <person name="Li Y."/>
            <person name="Li Y."/>
            <person name="Wang S."/>
            <person name="Li R."/>
            <person name="Zhang H."/>
            <person name="Shen G."/>
            <person name="Guo B."/>
            <person name="Wei J."/>
            <person name="Xu J."/>
            <person name="St-Pierre B."/>
            <person name="Chen S."/>
            <person name="Sun C."/>
        </authorList>
    </citation>
    <scope>NUCLEOTIDE SEQUENCE [LARGE SCALE GENOMIC DNA]</scope>
</reference>
<protein>
    <submittedName>
        <fullName evidence="1">Uncharacterized protein</fullName>
    </submittedName>
</protein>
<evidence type="ECO:0000313" key="2">
    <source>
        <dbReference type="Proteomes" id="UP001060085"/>
    </source>
</evidence>
<accession>A0ACC0CFV1</accession>
<organism evidence="1 2">
    <name type="scientific">Catharanthus roseus</name>
    <name type="common">Madagascar periwinkle</name>
    <name type="synonym">Vinca rosea</name>
    <dbReference type="NCBI Taxonomy" id="4058"/>
    <lineage>
        <taxon>Eukaryota</taxon>
        <taxon>Viridiplantae</taxon>
        <taxon>Streptophyta</taxon>
        <taxon>Embryophyta</taxon>
        <taxon>Tracheophyta</taxon>
        <taxon>Spermatophyta</taxon>
        <taxon>Magnoliopsida</taxon>
        <taxon>eudicotyledons</taxon>
        <taxon>Gunneridae</taxon>
        <taxon>Pentapetalae</taxon>
        <taxon>asterids</taxon>
        <taxon>lamiids</taxon>
        <taxon>Gentianales</taxon>
        <taxon>Apocynaceae</taxon>
        <taxon>Rauvolfioideae</taxon>
        <taxon>Vinceae</taxon>
        <taxon>Catharanthinae</taxon>
        <taxon>Catharanthus</taxon>
    </lineage>
</organism>
<proteinExistence type="predicted"/>
<sequence length="634" mass="71793">MKTIFSLFHYHQYSIATARIPSTNSTTRSFWSTVAISLQHHHAPPSAPLYLRTASKSEAENTLISLIKSCARISHLCQIHCYLIRTSFLLNPTIFLCFLSRIALPPFQNIPYSYRTFLNYPNHNISLYNTMIRAFSLSDSSFLGFELYREMVHFGISADALSLLSALKCSIKMGSLLNGLQVHGMIFRDGHISDCFLSSALVDFYSVNRKYDEACKVFAEMSYRDTVAWNSLISCQIKNKRTRDALTAFDIMERSEGPRPDDVTCLFLLEACANLNALEFGERVHDYVTSCGLSGSIKICNTLVAMYSRCGSIEKAYEVFKNMPRKDVVTWSSMISGLASNGYGRDAIEAFMEMQRVGIAPDDQTFTGVLSGCSHSGLVDEGLMFFDCMRKEFGVVPNIYHYGCMVDLMGRAGLLDKAYELISRMEAKPDAAVWRTLLGACRIHKNAILGERVVEHLIELKAEEAGDYVLLLNIYSSIGDWEKVMKIRKLMKEKRIQTTPACSTIELNGKIHEFIADDVSHPRKKEIYEKLDEINDQLRIAGYVSEITAELHNTDVEKKRTTLSYHSEKLAIAFGVLSTPPGTKIRVAKDLRICVDCHNFAKILSAVYNRVVIIRDRHRSHHFREGHCSCNDYW</sequence>
<comment type="caution">
    <text evidence="1">The sequence shown here is derived from an EMBL/GenBank/DDBJ whole genome shotgun (WGS) entry which is preliminary data.</text>
</comment>